<organism evidence="6 7">
    <name type="scientific">Desulfosarcina widdelii</name>
    <dbReference type="NCBI Taxonomy" id="947919"/>
    <lineage>
        <taxon>Bacteria</taxon>
        <taxon>Pseudomonadati</taxon>
        <taxon>Thermodesulfobacteriota</taxon>
        <taxon>Desulfobacteria</taxon>
        <taxon>Desulfobacterales</taxon>
        <taxon>Desulfosarcinaceae</taxon>
        <taxon>Desulfosarcina</taxon>
    </lineage>
</organism>
<comment type="subcellular location">
    <subcellularLocation>
        <location evidence="1">Membrane</location>
        <topology evidence="1">Single-pass membrane protein</topology>
    </subcellularLocation>
</comment>
<dbReference type="PANTHER" id="PTHR36985">
    <property type="entry name" value="TRANSLOCATION AND ASSEMBLY MODULE SUBUNIT TAMB"/>
    <property type="match status" value="1"/>
</dbReference>
<dbReference type="RefSeq" id="WP_155306706.1">
    <property type="nucleotide sequence ID" value="NZ_AP021875.1"/>
</dbReference>
<keyword evidence="3" id="KW-1133">Transmembrane helix</keyword>
<dbReference type="GO" id="GO:0009306">
    <property type="term" value="P:protein secretion"/>
    <property type="evidence" value="ECO:0007669"/>
    <property type="project" value="InterPro"/>
</dbReference>
<reference evidence="6 7" key="1">
    <citation type="submission" date="2019-11" db="EMBL/GenBank/DDBJ databases">
        <title>Comparative genomics of hydrocarbon-degrading Desulfosarcina strains.</title>
        <authorList>
            <person name="Watanabe M."/>
            <person name="Kojima H."/>
            <person name="Fukui M."/>
        </authorList>
    </citation>
    <scope>NUCLEOTIDE SEQUENCE [LARGE SCALE GENOMIC DNA]</scope>
    <source>
        <strain evidence="6 7">PP31</strain>
    </source>
</reference>
<dbReference type="Proteomes" id="UP000427769">
    <property type="component" value="Chromosome"/>
</dbReference>
<evidence type="ECO:0000256" key="3">
    <source>
        <dbReference type="ARBA" id="ARBA00022989"/>
    </source>
</evidence>
<dbReference type="InterPro" id="IPR008023">
    <property type="entry name" value="DUF748"/>
</dbReference>
<dbReference type="PANTHER" id="PTHR36985:SF1">
    <property type="entry name" value="TRANSLOCATION AND ASSEMBLY MODULE SUBUNIT TAMB"/>
    <property type="match status" value="1"/>
</dbReference>
<dbReference type="Pfam" id="PF05359">
    <property type="entry name" value="DUF748"/>
    <property type="match status" value="1"/>
</dbReference>
<dbReference type="KEGG" id="dwd:DSCW_54470"/>
<sequence length="1405" mass="148942">MKSIRKPILIVILTLVVGCAIVFSGLSAWIGSRSGRHWLQSRIDTVIAGTVTLEEIRLSLIAPRLELAGVALYDPQGTKVAGVDRFSVTLRWLPLLRREVRITNIDLKTPWADLIQDKAAGLNLMAAVAVAESEKTEAAPPKEGGGLPVNIVCDALHLSGGRLSFKTMDGGIKVQLDDLSLLGAGNLGARKAELSLDAPRIEYGSTALCLPQTHLAIKALMDGDHLELTTLRIIAGNTTANLQGSATALTTQPFVDASLDIQSELAEIVNVLASSGDYSGRIEAGLTFKGSVANPMAKLDLKMDKGLLAGRPVDRLRLLLNLEDRLATISDTALELAGGTIGLDATVNLKDAFPSDLLTPPADLNALAYTLDLDFDIPELAPWVVPQAEIGGALDGKAHLEGTGIDLSAMAARLTLDAKGKRLSAPNTAIQPMDANLSLTARLEQGTALIDQLTAATRGLNLIGTGRLGIQAKNLLADLKVDATDLAPVLALAGVEAARGTVDATVHAQGSLDRPQLALNLSAADLSAGAYALGDLNIEADMDTEGHLKLSALTLQNNQSHIQGSGRLRLQPGSFRIDSDTSTEAVFAFTAVSAADFMPAAPPVDGTLNGRLAINGPLKALQGDLTLKATSLARQGITIGDLDTHLIWNNGTLHVQRLKLANQDSTLSAHGDMQLFLPGTTQPMDDPSFTVDLSSDHLDPEIFTDLAKGDFSLRAALAGNLSAPKGTISLKGKEIEIGGQSLEALSLDGRLDPGRLWIDRLAAQLASTGTIDVDGWVGMDRNLDIRLNADGIDLADINALKEKTPIGGRLSATATARGTLENPEVSGNLTLADITGNGAAMHDMHLDFGLSDMRAKARGDVGFGLDAACDLRQGNFQADLLFDHTETAAYFKAAGLENLSGNLSGRISASGNIHDTPHLKANVAIDALHLFSHEISLVEADRLRMSLEDGTLSIPEFDMRLLTTGDLSLKGEANLNGSLNMRIDGHLPIAAAGAFVPDLEDATGSVAINGRISGTAQAPGIDGRIDLDAVAMEIPGLSQKLHDLNGHVEISGDTIRFRDIGGFLDTGSFGIDGTIGHEKFSPTNVSIGIKAKALPLEVPDTLSLLLNSDIDITGHDGVAEASGKILILEGVYYKDVKISLLKLATTREREIRPESAPLSVPYFKTVKLDIDIGSRKPLTVENNLADLEISPDLNLGGTLARPVVSGRAQVKEGTITFQEKIFEVTRGVIDFVNPYKTEAEIDITSEATIRSWTITLSIKGPPDNLELKMTSNPTETEADILSLILLGRTSGELRNGEGGTKSSNAQIMAGMIASTFGEDIKKRTGVDILQVEESGDDDEENGVKVTVGKHLSDRMTVKYAVESKDGEIVQRAISEYKLLENILVSGFQGSDGIYGSELTFRIEFR</sequence>
<evidence type="ECO:0000256" key="4">
    <source>
        <dbReference type="ARBA" id="ARBA00023136"/>
    </source>
</evidence>
<dbReference type="EMBL" id="AP021875">
    <property type="protein sequence ID" value="BBO78030.1"/>
    <property type="molecule type" value="Genomic_DNA"/>
</dbReference>
<evidence type="ECO:0000256" key="2">
    <source>
        <dbReference type="ARBA" id="ARBA00022692"/>
    </source>
</evidence>
<keyword evidence="2" id="KW-0812">Transmembrane</keyword>
<gene>
    <name evidence="6" type="ORF">DSCW_54470</name>
</gene>
<dbReference type="OrthoDB" id="5475916at2"/>
<protein>
    <recommendedName>
        <fullName evidence="5">Translocation and assembly module TamB C-terminal domain-containing protein</fullName>
    </recommendedName>
</protein>
<dbReference type="PROSITE" id="PS51257">
    <property type="entry name" value="PROKAR_LIPOPROTEIN"/>
    <property type="match status" value="1"/>
</dbReference>
<evidence type="ECO:0000256" key="1">
    <source>
        <dbReference type="ARBA" id="ARBA00004167"/>
    </source>
</evidence>
<dbReference type="GO" id="GO:0005886">
    <property type="term" value="C:plasma membrane"/>
    <property type="evidence" value="ECO:0007669"/>
    <property type="project" value="InterPro"/>
</dbReference>
<proteinExistence type="predicted"/>
<feature type="domain" description="Translocation and assembly module TamB C-terminal" evidence="5">
    <location>
        <begin position="760"/>
        <end position="832"/>
    </location>
</feature>
<feature type="domain" description="Translocation and assembly module TamB C-terminal" evidence="5">
    <location>
        <begin position="1065"/>
        <end position="1404"/>
    </location>
</feature>
<evidence type="ECO:0000313" key="6">
    <source>
        <dbReference type="EMBL" id="BBO78030.1"/>
    </source>
</evidence>
<evidence type="ECO:0000259" key="5">
    <source>
        <dbReference type="Pfam" id="PF04357"/>
    </source>
</evidence>
<keyword evidence="4" id="KW-0472">Membrane</keyword>
<evidence type="ECO:0000313" key="7">
    <source>
        <dbReference type="Proteomes" id="UP000427769"/>
    </source>
</evidence>
<dbReference type="InterPro" id="IPR007452">
    <property type="entry name" value="TamB_C"/>
</dbReference>
<dbReference type="Pfam" id="PF04357">
    <property type="entry name" value="TamB"/>
    <property type="match status" value="2"/>
</dbReference>
<name>A0A5K7ZB67_9BACT</name>
<keyword evidence="7" id="KW-1185">Reference proteome</keyword>
<accession>A0A5K7ZB67</accession>
<dbReference type="GO" id="GO:0097347">
    <property type="term" value="C:TAM protein secretion complex"/>
    <property type="evidence" value="ECO:0007669"/>
    <property type="project" value="TreeGrafter"/>
</dbReference>